<gene>
    <name evidence="1" type="ORF">METZ01_LOCUS136660</name>
</gene>
<dbReference type="EMBL" id="UINC01019812">
    <property type="protein sequence ID" value="SVA83806.1"/>
    <property type="molecule type" value="Genomic_DNA"/>
</dbReference>
<accession>A0A381Z3E2</accession>
<dbReference type="AlphaFoldDB" id="A0A381Z3E2"/>
<reference evidence="1" key="1">
    <citation type="submission" date="2018-05" db="EMBL/GenBank/DDBJ databases">
        <authorList>
            <person name="Lanie J.A."/>
            <person name="Ng W.-L."/>
            <person name="Kazmierczak K.M."/>
            <person name="Andrzejewski T.M."/>
            <person name="Davidsen T.M."/>
            <person name="Wayne K.J."/>
            <person name="Tettelin H."/>
            <person name="Glass J.I."/>
            <person name="Rusch D."/>
            <person name="Podicherti R."/>
            <person name="Tsui H.-C.T."/>
            <person name="Winkler M.E."/>
        </authorList>
    </citation>
    <scope>NUCLEOTIDE SEQUENCE</scope>
</reference>
<sequence>MGKQGETATNKDNNINIIKGLIYSGIPSNMAGYCKLMAQNWHKNFPRACV</sequence>
<evidence type="ECO:0000313" key="1">
    <source>
        <dbReference type="EMBL" id="SVA83806.1"/>
    </source>
</evidence>
<protein>
    <submittedName>
        <fullName evidence="1">Uncharacterized protein</fullName>
    </submittedName>
</protein>
<proteinExistence type="predicted"/>
<organism evidence="1">
    <name type="scientific">marine metagenome</name>
    <dbReference type="NCBI Taxonomy" id="408172"/>
    <lineage>
        <taxon>unclassified sequences</taxon>
        <taxon>metagenomes</taxon>
        <taxon>ecological metagenomes</taxon>
    </lineage>
</organism>
<name>A0A381Z3E2_9ZZZZ</name>